<keyword evidence="1" id="KW-0812">Transmembrane</keyword>
<evidence type="ECO:0000313" key="2">
    <source>
        <dbReference type="EMBL" id="BAM83095.1"/>
    </source>
</evidence>
<organism evidence="2 3">
    <name type="scientific">Cyanidioschyzon merolae (strain NIES-3377 / 10D)</name>
    <name type="common">Unicellular red alga</name>
    <dbReference type="NCBI Taxonomy" id="280699"/>
    <lineage>
        <taxon>Eukaryota</taxon>
        <taxon>Rhodophyta</taxon>
        <taxon>Bangiophyceae</taxon>
        <taxon>Cyanidiales</taxon>
        <taxon>Cyanidiaceae</taxon>
        <taxon>Cyanidioschyzon</taxon>
    </lineage>
</organism>
<accession>M1V7H1</accession>
<dbReference type="Pfam" id="PF11317">
    <property type="entry name" value="DUF3119"/>
    <property type="match status" value="1"/>
</dbReference>
<dbReference type="Proteomes" id="UP000007014">
    <property type="component" value="Chromosome 20"/>
</dbReference>
<dbReference type="AlphaFoldDB" id="M1V7H1"/>
<sequence>MQRLQAREMMAIERSGCSREHTAFVPTFLKPNFSTCVRSRTWSLTAERVTRQARCPAGVLPVKKLGLRCTLTKFEPFTVRPSLKLPVTVLGIAGVLAGAGGGAGKVFAVPVGLLGVFLVVNAGFLLRFRFGPDAIEVWKRGAADSVQPTAGDDAALRGYRYVRGWHYDRIEYWKLWWPRFPVLFYFRESESYDGRGSIHFLPVVFDAQQWLRGFSERTQRKDSGRFRY</sequence>
<dbReference type="RefSeq" id="XP_005539131.1">
    <property type="nucleotide sequence ID" value="XM_005539074.1"/>
</dbReference>
<dbReference type="InterPro" id="IPR021467">
    <property type="entry name" value="DUF3119"/>
</dbReference>
<dbReference type="GeneID" id="16997872"/>
<evidence type="ECO:0000256" key="1">
    <source>
        <dbReference type="SAM" id="Phobius"/>
    </source>
</evidence>
<dbReference type="PANTHER" id="PTHR35550:SF2">
    <property type="entry name" value="OS05G0401200 PROTEIN"/>
    <property type="match status" value="1"/>
</dbReference>
<feature type="transmembrane region" description="Helical" evidence="1">
    <location>
        <begin position="107"/>
        <end position="126"/>
    </location>
</feature>
<reference evidence="2 3" key="2">
    <citation type="journal article" date="2007" name="BMC Biol.">
        <title>A 100%-complete sequence reveals unusually simple genomic features in the hot-spring red alga Cyanidioschyzon merolae.</title>
        <authorList>
            <person name="Nozaki H."/>
            <person name="Takano H."/>
            <person name="Misumi O."/>
            <person name="Terasawa K."/>
            <person name="Matsuzaki M."/>
            <person name="Maruyama S."/>
            <person name="Nishida K."/>
            <person name="Yagisawa F."/>
            <person name="Yoshida Y."/>
            <person name="Fujiwara T."/>
            <person name="Takio S."/>
            <person name="Tamura K."/>
            <person name="Chung S.J."/>
            <person name="Nakamura S."/>
            <person name="Kuroiwa H."/>
            <person name="Tanaka K."/>
            <person name="Sato N."/>
            <person name="Kuroiwa T."/>
        </authorList>
    </citation>
    <scope>NUCLEOTIDE SEQUENCE [LARGE SCALE GENOMIC DNA]</scope>
    <source>
        <strain evidence="2 3">10D</strain>
    </source>
</reference>
<reference evidence="2 3" key="1">
    <citation type="journal article" date="2004" name="Nature">
        <title>Genome sequence of the ultrasmall unicellular red alga Cyanidioschyzon merolae 10D.</title>
        <authorList>
            <person name="Matsuzaki M."/>
            <person name="Misumi O."/>
            <person name="Shin-i T."/>
            <person name="Maruyama S."/>
            <person name="Takahara M."/>
            <person name="Miyagishima S."/>
            <person name="Mori T."/>
            <person name="Nishida K."/>
            <person name="Yagisawa F."/>
            <person name="Nishida K."/>
            <person name="Yoshida Y."/>
            <person name="Nishimura Y."/>
            <person name="Nakao S."/>
            <person name="Kobayashi T."/>
            <person name="Momoyama Y."/>
            <person name="Higashiyama T."/>
            <person name="Minoda A."/>
            <person name="Sano M."/>
            <person name="Nomoto H."/>
            <person name="Oishi K."/>
            <person name="Hayashi H."/>
            <person name="Ohta F."/>
            <person name="Nishizaka S."/>
            <person name="Haga S."/>
            <person name="Miura S."/>
            <person name="Morishita T."/>
            <person name="Kabeya Y."/>
            <person name="Terasawa K."/>
            <person name="Suzuki Y."/>
            <person name="Ishii Y."/>
            <person name="Asakawa S."/>
            <person name="Takano H."/>
            <person name="Ohta N."/>
            <person name="Kuroiwa H."/>
            <person name="Tanaka K."/>
            <person name="Shimizu N."/>
            <person name="Sugano S."/>
            <person name="Sato N."/>
            <person name="Nozaki H."/>
            <person name="Ogasawara N."/>
            <person name="Kohara Y."/>
            <person name="Kuroiwa T."/>
        </authorList>
    </citation>
    <scope>NUCLEOTIDE SEQUENCE [LARGE SCALE GENOMIC DNA]</scope>
    <source>
        <strain evidence="2 3">10D</strain>
    </source>
</reference>
<keyword evidence="1" id="KW-0472">Membrane</keyword>
<gene>
    <name evidence="2" type="ORF">CYME_CMT076C</name>
</gene>
<dbReference type="KEGG" id="cme:CYME_CMT076C"/>
<evidence type="ECO:0000313" key="3">
    <source>
        <dbReference type="Proteomes" id="UP000007014"/>
    </source>
</evidence>
<name>M1V7H1_CYAM1</name>
<proteinExistence type="predicted"/>
<keyword evidence="1" id="KW-1133">Transmembrane helix</keyword>
<dbReference type="OrthoDB" id="5903at2759"/>
<feature type="transmembrane region" description="Helical" evidence="1">
    <location>
        <begin position="83"/>
        <end position="101"/>
    </location>
</feature>
<protein>
    <submittedName>
        <fullName evidence="2">Uncharacterized protein</fullName>
    </submittedName>
</protein>
<dbReference type="PANTHER" id="PTHR35550">
    <property type="match status" value="1"/>
</dbReference>
<dbReference type="EMBL" id="AP006502">
    <property type="protein sequence ID" value="BAM83095.1"/>
    <property type="molecule type" value="Genomic_DNA"/>
</dbReference>
<keyword evidence="3" id="KW-1185">Reference proteome</keyword>